<gene>
    <name evidence="2" type="ORF">MACJ_000373</name>
</gene>
<keyword evidence="1" id="KW-0812">Transmembrane</keyword>
<sequence length="718" mass="81638">MVKIVLSATQSYEGVVCVQQRYTQCKLINECNHHISTSEGQNVIEIYKTDGENKLTLTLNGQYSDSQLSLSQVYSNAYDGGNTPLVLILNFGFKNRKLPGPKFCKYSEISSLINSNATKPISEISNYIENPNFLLKSILDENDKLSSILTYQLDVRSVDYNGKKIKVTNETATLPDFKRNGFVKYKHTPGDNFTNTKSCVMYNREILVNASKNSIEHIQGKKNLHVCVYFCSQFNDPLLLEFNDGATIQYYIQKKTGTALCWVKLTKNKCKELLSEDVENDEILCEFIANSHRKLINLLKTLVLLFKNTVTLVLDNQTPYGKDLVTRVLKDSDSNIYPNPDCIPSQPQSIVVKKETCPDLEKAGYVCYSSTFKVKASVDTGDLRILVPSARDLFSEIKLLKNDNDKAPTLLSYLKSQLTLYVFFYDRDPRPLLFYYNGTGYRPFTPLEYDHYWVKITDNFIFPCNANDSEKLVSILSKIVASLTTVELSFRPKNMAKSENEKPNSEGSQHESYIVQLISKAPCVKVTHCNKNCYRKYTHRPCGVDGKSDGYRLGLVNYHCANTTANVDYDIIKQLTAVDAYYNLYDHELSFPLLVVLHFKDDASEYYRLTSKDPKSKKWTKVENVDNGLELLKKMKSRDNVEGALYEIRNSLEIIFKSDQKQKPLFDPVNCKEDSISWVAIVASFGALGISCCLAAYSVYSIYKNPGRLQHLSGYILH</sequence>
<reference evidence="2" key="1">
    <citation type="submission" date="2022-07" db="EMBL/GenBank/DDBJ databases">
        <title>Evaluation of T. orientalis genome assembly methods using nanopore sequencing and analysis of variation between genomes.</title>
        <authorList>
            <person name="Yam J."/>
            <person name="Micallef M.L."/>
            <person name="Liu M."/>
            <person name="Djordjevic S.P."/>
            <person name="Bogema D.R."/>
            <person name="Jenkins C."/>
        </authorList>
    </citation>
    <scope>NUCLEOTIDE SEQUENCE</scope>
    <source>
        <strain evidence="2">Fish Creek</strain>
    </source>
</reference>
<name>A0A976M3Z5_THEOR</name>
<dbReference type="OrthoDB" id="377549at2759"/>
<accession>A0A976M3Z5</accession>
<dbReference type="Proteomes" id="UP000244803">
    <property type="component" value="Chromosome 1"/>
</dbReference>
<protein>
    <submittedName>
        <fullName evidence="2">Uncharacterized protein</fullName>
    </submittedName>
</protein>
<organism evidence="2 3">
    <name type="scientific">Theileria orientalis</name>
    <dbReference type="NCBI Taxonomy" id="68886"/>
    <lineage>
        <taxon>Eukaryota</taxon>
        <taxon>Sar</taxon>
        <taxon>Alveolata</taxon>
        <taxon>Apicomplexa</taxon>
        <taxon>Aconoidasida</taxon>
        <taxon>Piroplasmida</taxon>
        <taxon>Theileriidae</taxon>
        <taxon>Theileria</taxon>
    </lineage>
</organism>
<dbReference type="AlphaFoldDB" id="A0A976M3Z5"/>
<proteinExistence type="predicted"/>
<keyword evidence="1" id="KW-0472">Membrane</keyword>
<evidence type="ECO:0000313" key="2">
    <source>
        <dbReference type="EMBL" id="UKJ87931.2"/>
    </source>
</evidence>
<keyword evidence="1" id="KW-1133">Transmembrane helix</keyword>
<dbReference type="EMBL" id="CP056065">
    <property type="protein sequence ID" value="UKJ87931.2"/>
    <property type="molecule type" value="Genomic_DNA"/>
</dbReference>
<evidence type="ECO:0000313" key="3">
    <source>
        <dbReference type="Proteomes" id="UP000244803"/>
    </source>
</evidence>
<evidence type="ECO:0000256" key="1">
    <source>
        <dbReference type="SAM" id="Phobius"/>
    </source>
</evidence>
<feature type="transmembrane region" description="Helical" evidence="1">
    <location>
        <begin position="676"/>
        <end position="700"/>
    </location>
</feature>